<dbReference type="EMBL" id="CAJOBI010276905">
    <property type="protein sequence ID" value="CAF5145058.1"/>
    <property type="molecule type" value="Genomic_DNA"/>
</dbReference>
<reference evidence="1" key="1">
    <citation type="submission" date="2021-02" db="EMBL/GenBank/DDBJ databases">
        <authorList>
            <person name="Nowell W R."/>
        </authorList>
    </citation>
    <scope>NUCLEOTIDE SEQUENCE</scope>
</reference>
<accession>A0A8S3FYK1</accession>
<evidence type="ECO:0000313" key="2">
    <source>
        <dbReference type="Proteomes" id="UP000676336"/>
    </source>
</evidence>
<feature type="non-terminal residue" evidence="1">
    <location>
        <position position="38"/>
    </location>
</feature>
<gene>
    <name evidence="1" type="ORF">SMN809_LOCUS63584</name>
</gene>
<protein>
    <submittedName>
        <fullName evidence="1">Uncharacterized protein</fullName>
    </submittedName>
</protein>
<comment type="caution">
    <text evidence="1">The sequence shown here is derived from an EMBL/GenBank/DDBJ whole genome shotgun (WGS) entry which is preliminary data.</text>
</comment>
<name>A0A8S3FYK1_9BILA</name>
<organism evidence="1 2">
    <name type="scientific">Rotaria magnacalcarata</name>
    <dbReference type="NCBI Taxonomy" id="392030"/>
    <lineage>
        <taxon>Eukaryota</taxon>
        <taxon>Metazoa</taxon>
        <taxon>Spiralia</taxon>
        <taxon>Gnathifera</taxon>
        <taxon>Rotifera</taxon>
        <taxon>Eurotatoria</taxon>
        <taxon>Bdelloidea</taxon>
        <taxon>Philodinida</taxon>
        <taxon>Philodinidae</taxon>
        <taxon>Rotaria</taxon>
    </lineage>
</organism>
<proteinExistence type="predicted"/>
<dbReference type="Proteomes" id="UP000676336">
    <property type="component" value="Unassembled WGS sequence"/>
</dbReference>
<evidence type="ECO:0000313" key="1">
    <source>
        <dbReference type="EMBL" id="CAF5145058.1"/>
    </source>
</evidence>
<dbReference type="AlphaFoldDB" id="A0A8S3FYK1"/>
<sequence length="38" mass="4071">MRLSVSLSINTSVGPFNRCNPFPAPLPPATRCPFVVSP</sequence>